<dbReference type="EMBL" id="JAUEHU010000006">
    <property type="protein sequence ID" value="MDN0087247.1"/>
    <property type="molecule type" value="Genomic_DNA"/>
</dbReference>
<evidence type="ECO:0008006" key="4">
    <source>
        <dbReference type="Google" id="ProtNLM"/>
    </source>
</evidence>
<accession>A0AAW7JW76</accession>
<evidence type="ECO:0000256" key="1">
    <source>
        <dbReference type="SAM" id="SignalP"/>
    </source>
</evidence>
<dbReference type="RefSeq" id="WP_235786944.1">
    <property type="nucleotide sequence ID" value="NZ_CPYD01000012.1"/>
</dbReference>
<comment type="caution">
    <text evidence="2">The sequence shown here is derived from an EMBL/GenBank/DDBJ whole genome shotgun (WGS) entry which is preliminary data.</text>
</comment>
<dbReference type="Proteomes" id="UP001167864">
    <property type="component" value="Unassembled WGS sequence"/>
</dbReference>
<feature type="signal peptide" evidence="1">
    <location>
        <begin position="1"/>
        <end position="22"/>
    </location>
</feature>
<organism evidence="2 3">
    <name type="scientific">Yersinia nurmii</name>
    <dbReference type="NCBI Taxonomy" id="685706"/>
    <lineage>
        <taxon>Bacteria</taxon>
        <taxon>Pseudomonadati</taxon>
        <taxon>Pseudomonadota</taxon>
        <taxon>Gammaproteobacteria</taxon>
        <taxon>Enterobacterales</taxon>
        <taxon>Yersiniaceae</taxon>
        <taxon>Yersinia</taxon>
    </lineage>
</organism>
<keyword evidence="1" id="KW-0732">Signal</keyword>
<feature type="chain" id="PRO_5043801502" description="Lipoprotein" evidence="1">
    <location>
        <begin position="23"/>
        <end position="120"/>
    </location>
</feature>
<dbReference type="AlphaFoldDB" id="A0AAW7JW76"/>
<evidence type="ECO:0000313" key="3">
    <source>
        <dbReference type="Proteomes" id="UP001167864"/>
    </source>
</evidence>
<gene>
    <name evidence="2" type="ORF">QVN42_07540</name>
</gene>
<name>A0AAW7JW76_9GAMM</name>
<dbReference type="PROSITE" id="PS51257">
    <property type="entry name" value="PROKAR_LIPOPROTEIN"/>
    <property type="match status" value="1"/>
</dbReference>
<sequence>MMKIFNSLFVLLILALSGCTQWEKGGATQLDRERDSAECKAIGYERHSPDIVTDFEFSYQDKYKSCEKGKNGCDKGYRYEKEPEFKTVQKDRNASARNAVIDACMYKRGWHEQTHYWPPF</sequence>
<reference evidence="2" key="1">
    <citation type="submission" date="2023-06" db="EMBL/GenBank/DDBJ databases">
        <authorList>
            <person name="Polev D.E."/>
            <person name="Saitova A.T."/>
            <person name="Bogumilchik E.A."/>
            <person name="Kokorina G.I."/>
            <person name="Voskresenskaia E.A."/>
        </authorList>
    </citation>
    <scope>NUCLEOTIDE SEQUENCE</scope>
    <source>
        <strain evidence="2">2145 StPb PI</strain>
    </source>
</reference>
<evidence type="ECO:0000313" key="2">
    <source>
        <dbReference type="EMBL" id="MDN0087247.1"/>
    </source>
</evidence>
<protein>
    <recommendedName>
        <fullName evidence="4">Lipoprotein</fullName>
    </recommendedName>
</protein>
<proteinExistence type="predicted"/>